<name>A0ACB9N3T0_9MYRT</name>
<gene>
    <name evidence="1" type="ORF">MLD38_029172</name>
</gene>
<sequence length="108" mass="11484">MIAAATQSSRRAFCCVGVFVRLKHWKILENSDSCTVLINFLNLGAARAVSPMAANLGEAEGFFRRHERELDIAVPAAATPPSRSPEIASLLFFIDGGVGANKKPVGVG</sequence>
<proteinExistence type="predicted"/>
<organism evidence="1 2">
    <name type="scientific">Melastoma candidum</name>
    <dbReference type="NCBI Taxonomy" id="119954"/>
    <lineage>
        <taxon>Eukaryota</taxon>
        <taxon>Viridiplantae</taxon>
        <taxon>Streptophyta</taxon>
        <taxon>Embryophyta</taxon>
        <taxon>Tracheophyta</taxon>
        <taxon>Spermatophyta</taxon>
        <taxon>Magnoliopsida</taxon>
        <taxon>eudicotyledons</taxon>
        <taxon>Gunneridae</taxon>
        <taxon>Pentapetalae</taxon>
        <taxon>rosids</taxon>
        <taxon>malvids</taxon>
        <taxon>Myrtales</taxon>
        <taxon>Melastomataceae</taxon>
        <taxon>Melastomatoideae</taxon>
        <taxon>Melastomateae</taxon>
        <taxon>Melastoma</taxon>
    </lineage>
</organism>
<reference evidence="2" key="1">
    <citation type="journal article" date="2023" name="Front. Plant Sci.">
        <title>Chromosomal-level genome assembly of Melastoma candidum provides insights into trichome evolution.</title>
        <authorList>
            <person name="Zhong Y."/>
            <person name="Wu W."/>
            <person name="Sun C."/>
            <person name="Zou P."/>
            <person name="Liu Y."/>
            <person name="Dai S."/>
            <person name="Zhou R."/>
        </authorList>
    </citation>
    <scope>NUCLEOTIDE SEQUENCE [LARGE SCALE GENOMIC DNA]</scope>
</reference>
<comment type="caution">
    <text evidence="1">The sequence shown here is derived from an EMBL/GenBank/DDBJ whole genome shotgun (WGS) entry which is preliminary data.</text>
</comment>
<accession>A0ACB9N3T0</accession>
<evidence type="ECO:0000313" key="1">
    <source>
        <dbReference type="EMBL" id="KAI4330936.1"/>
    </source>
</evidence>
<protein>
    <submittedName>
        <fullName evidence="1">Uncharacterized protein</fullName>
    </submittedName>
</protein>
<dbReference type="EMBL" id="CM042887">
    <property type="protein sequence ID" value="KAI4330936.1"/>
    <property type="molecule type" value="Genomic_DNA"/>
</dbReference>
<keyword evidence="2" id="KW-1185">Reference proteome</keyword>
<evidence type="ECO:0000313" key="2">
    <source>
        <dbReference type="Proteomes" id="UP001057402"/>
    </source>
</evidence>
<dbReference type="Proteomes" id="UP001057402">
    <property type="component" value="Chromosome 8"/>
</dbReference>